<dbReference type="AlphaFoldDB" id="A0A194VSI3"/>
<dbReference type="Proteomes" id="UP000078559">
    <property type="component" value="Chromosome 2"/>
</dbReference>
<proteinExistence type="predicted"/>
<dbReference type="OrthoDB" id="1874341at2759"/>
<name>A0A194VSI3_CYTMA</name>
<dbReference type="EMBL" id="CM003099">
    <property type="protein sequence ID" value="KUI66888.1"/>
    <property type="molecule type" value="Genomic_DNA"/>
</dbReference>
<organism evidence="1 2">
    <name type="scientific">Cytospora mali</name>
    <name type="common">Apple Valsa canker fungus</name>
    <name type="synonym">Valsa mali</name>
    <dbReference type="NCBI Taxonomy" id="578113"/>
    <lineage>
        <taxon>Eukaryota</taxon>
        <taxon>Fungi</taxon>
        <taxon>Dikarya</taxon>
        <taxon>Ascomycota</taxon>
        <taxon>Pezizomycotina</taxon>
        <taxon>Sordariomycetes</taxon>
        <taxon>Sordariomycetidae</taxon>
        <taxon>Diaporthales</taxon>
        <taxon>Cytosporaceae</taxon>
        <taxon>Cytospora</taxon>
    </lineage>
</organism>
<reference evidence="1" key="1">
    <citation type="submission" date="2014-12" db="EMBL/GenBank/DDBJ databases">
        <title>Genome Sequence of Valsa Canker Pathogens Uncovers a Specific Adaption of Colonization on Woody Bark.</title>
        <authorList>
            <person name="Yin Z."/>
            <person name="Liu H."/>
            <person name="Gao X."/>
            <person name="Li Z."/>
            <person name="Song N."/>
            <person name="Ke X."/>
            <person name="Dai Q."/>
            <person name="Wu Y."/>
            <person name="Sun Y."/>
            <person name="Xu J.-R."/>
            <person name="Kang Z.K."/>
            <person name="Wang L."/>
            <person name="Huang L."/>
        </authorList>
    </citation>
    <scope>NUCLEOTIDE SEQUENCE [LARGE SCALE GENOMIC DNA]</scope>
    <source>
        <strain evidence="1">03-8</strain>
    </source>
</reference>
<gene>
    <name evidence="1" type="ORF">VM1G_02277</name>
</gene>
<sequence length="103" mass="11360">MSGYGTHYRPALKDSVDVQLQTAFNEGLWPNVVRLAAQRFKAKKDPYYEVRCLAVPNIQPHSLSHASGAPLVATPTSRSHTLILMHLHIGYQGLRRVSDGHGG</sequence>
<keyword evidence="2" id="KW-1185">Reference proteome</keyword>
<accession>A0A194VSI3</accession>
<protein>
    <submittedName>
        <fullName evidence="1">Uncharacterized protein</fullName>
    </submittedName>
</protein>
<evidence type="ECO:0000313" key="1">
    <source>
        <dbReference type="EMBL" id="KUI66888.1"/>
    </source>
</evidence>
<evidence type="ECO:0000313" key="2">
    <source>
        <dbReference type="Proteomes" id="UP000078559"/>
    </source>
</evidence>